<sequence length="512" mass="57878">MYDLTCTWGTEAEESGRPATKQFVESLRVKIQQLESEVAQLKGEQHQTQSPLSTPSHPSSSLPDSSPRPIEAIWSIVTTPQTANFVQALPQNHHQPPHSYALPQTSHPIQPIQYAPAEATLTHPPPISPSLRYQYIFNINTTLPLDEQYPSHRASLTCQWNRYFPDLSPVQLSRFEHDVILFRCFTYGASCFFGLIPESFLVELVECLAPETAYSHTVQGSRYYTPILHCSLMAFGAAFSDSPGLRARETRAKFATHAKGWLDEEFKNPSPSLMLSLALLAEYHSGIGERNTGHMYMGMAVRAVRARKVPHGMTYPTHIVQSNLSEALFQALEINKPIELPFPQVPISYPLAIEPDGRPPLTDSLTDLLNHGDYSKYSARCFIQMCKLAVIATRMIDHPLQLETWFNTLPESVMIRQRASLTFPPVLALHVMYWWLILQSHLSLVEQVSASVAEPVRDLSIKMCARATEKLVQLFNAFDKQFGLRYFPRNLIKVCPPRPLHPLPTNKNLIRQ</sequence>
<dbReference type="GO" id="GO:0006351">
    <property type="term" value="P:DNA-templated transcription"/>
    <property type="evidence" value="ECO:0007669"/>
    <property type="project" value="InterPro"/>
</dbReference>
<reference evidence="9 10" key="1">
    <citation type="submission" date="2013-12" db="EMBL/GenBank/DDBJ databases">
        <authorList>
            <person name="Cubeta M."/>
            <person name="Pakala S."/>
            <person name="Fedorova N."/>
            <person name="Thomas E."/>
            <person name="Dean R."/>
            <person name="Jabaji S."/>
            <person name="Neate S."/>
            <person name="Toda T."/>
            <person name="Tavantzis S."/>
            <person name="Vilgalys R."/>
            <person name="Bharathan N."/>
            <person name="Pakala S."/>
            <person name="Losada L.S."/>
            <person name="Zafar N."/>
            <person name="Nierman W."/>
        </authorList>
    </citation>
    <scope>NUCLEOTIDE SEQUENCE [LARGE SCALE GENOMIC DNA]</scope>
    <source>
        <strain evidence="9 10">123E</strain>
    </source>
</reference>
<dbReference type="OrthoDB" id="2154091at2759"/>
<dbReference type="PANTHER" id="PTHR31313:SF81">
    <property type="entry name" value="TY1 ENHANCER ACTIVATOR"/>
    <property type="match status" value="1"/>
</dbReference>
<protein>
    <submittedName>
        <fullName evidence="9">Fungal specific transcription factor domain protein</fullName>
    </submittedName>
</protein>
<evidence type="ECO:0000256" key="1">
    <source>
        <dbReference type="ARBA" id="ARBA00022723"/>
    </source>
</evidence>
<dbReference type="PANTHER" id="PTHR31313">
    <property type="entry name" value="TY1 ENHANCER ACTIVATOR"/>
    <property type="match status" value="1"/>
</dbReference>
<evidence type="ECO:0000256" key="3">
    <source>
        <dbReference type="ARBA" id="ARBA00023015"/>
    </source>
</evidence>
<keyword evidence="5" id="KW-0804">Transcription</keyword>
<dbReference type="InterPro" id="IPR007219">
    <property type="entry name" value="XnlR_reg_dom"/>
</dbReference>
<keyword evidence="6" id="KW-0539">Nucleus</keyword>
<evidence type="ECO:0000256" key="7">
    <source>
        <dbReference type="SAM" id="MobiDB-lite"/>
    </source>
</evidence>
<feature type="domain" description="Xylanolytic transcriptional activator regulatory" evidence="8">
    <location>
        <begin position="200"/>
        <end position="305"/>
    </location>
</feature>
<keyword evidence="3" id="KW-0805">Transcription regulation</keyword>
<dbReference type="InterPro" id="IPR051615">
    <property type="entry name" value="Transcr_Regulatory_Elem"/>
</dbReference>
<dbReference type="Pfam" id="PF04082">
    <property type="entry name" value="Fungal_trans"/>
    <property type="match status" value="1"/>
</dbReference>
<name>A0A074RV34_9AGAM</name>
<evidence type="ECO:0000313" key="9">
    <source>
        <dbReference type="EMBL" id="KEP50991.1"/>
    </source>
</evidence>
<feature type="compositionally biased region" description="Low complexity" evidence="7">
    <location>
        <begin position="50"/>
        <end position="66"/>
    </location>
</feature>
<accession>A0A074RV34</accession>
<evidence type="ECO:0000313" key="10">
    <source>
        <dbReference type="Proteomes" id="UP000027456"/>
    </source>
</evidence>
<keyword evidence="2" id="KW-0862">Zinc</keyword>
<dbReference type="GO" id="GO:0008270">
    <property type="term" value="F:zinc ion binding"/>
    <property type="evidence" value="ECO:0007669"/>
    <property type="project" value="InterPro"/>
</dbReference>
<dbReference type="CDD" id="cd12148">
    <property type="entry name" value="fungal_TF_MHR"/>
    <property type="match status" value="1"/>
</dbReference>
<dbReference type="STRING" id="1423351.A0A074RV34"/>
<dbReference type="AlphaFoldDB" id="A0A074RV34"/>
<keyword evidence="4" id="KW-0238">DNA-binding</keyword>
<dbReference type="Proteomes" id="UP000027456">
    <property type="component" value="Unassembled WGS sequence"/>
</dbReference>
<dbReference type="HOGENOM" id="CLU_007003_2_1_1"/>
<evidence type="ECO:0000256" key="2">
    <source>
        <dbReference type="ARBA" id="ARBA00022833"/>
    </source>
</evidence>
<organism evidence="9 10">
    <name type="scientific">Rhizoctonia solani 123E</name>
    <dbReference type="NCBI Taxonomy" id="1423351"/>
    <lineage>
        <taxon>Eukaryota</taxon>
        <taxon>Fungi</taxon>
        <taxon>Dikarya</taxon>
        <taxon>Basidiomycota</taxon>
        <taxon>Agaricomycotina</taxon>
        <taxon>Agaricomycetes</taxon>
        <taxon>Cantharellales</taxon>
        <taxon>Ceratobasidiaceae</taxon>
        <taxon>Rhizoctonia</taxon>
    </lineage>
</organism>
<evidence type="ECO:0000259" key="8">
    <source>
        <dbReference type="Pfam" id="PF04082"/>
    </source>
</evidence>
<evidence type="ECO:0000256" key="6">
    <source>
        <dbReference type="ARBA" id="ARBA00023242"/>
    </source>
</evidence>
<keyword evidence="1" id="KW-0479">Metal-binding</keyword>
<comment type="caution">
    <text evidence="9">The sequence shown here is derived from an EMBL/GenBank/DDBJ whole genome shotgun (WGS) entry which is preliminary data.</text>
</comment>
<proteinExistence type="predicted"/>
<evidence type="ECO:0000256" key="5">
    <source>
        <dbReference type="ARBA" id="ARBA00023163"/>
    </source>
</evidence>
<dbReference type="GO" id="GO:0003677">
    <property type="term" value="F:DNA binding"/>
    <property type="evidence" value="ECO:0007669"/>
    <property type="project" value="UniProtKB-KW"/>
</dbReference>
<feature type="region of interest" description="Disordered" evidence="7">
    <location>
        <begin position="38"/>
        <end position="66"/>
    </location>
</feature>
<gene>
    <name evidence="9" type="ORF">V565_069480</name>
</gene>
<keyword evidence="10" id="KW-1185">Reference proteome</keyword>
<evidence type="ECO:0000256" key="4">
    <source>
        <dbReference type="ARBA" id="ARBA00023125"/>
    </source>
</evidence>
<dbReference type="EMBL" id="AZST01000202">
    <property type="protein sequence ID" value="KEP50991.1"/>
    <property type="molecule type" value="Genomic_DNA"/>
</dbReference>